<feature type="transmembrane region" description="Helical" evidence="10">
    <location>
        <begin position="406"/>
        <end position="427"/>
    </location>
</feature>
<keyword evidence="8 10" id="KW-0472">Membrane</keyword>
<dbReference type="Proteomes" id="UP000254437">
    <property type="component" value="Unassembled WGS sequence"/>
</dbReference>
<evidence type="ECO:0000256" key="8">
    <source>
        <dbReference type="ARBA" id="ARBA00023136"/>
    </source>
</evidence>
<keyword evidence="4" id="KW-1003">Cell membrane</keyword>
<dbReference type="RefSeq" id="WP_115007651.1">
    <property type="nucleotide sequence ID" value="NZ_UGQU01000003.1"/>
</dbReference>
<dbReference type="GO" id="GO:0005886">
    <property type="term" value="C:plasma membrane"/>
    <property type="evidence" value="ECO:0007669"/>
    <property type="project" value="UniProtKB-SubCell"/>
</dbReference>
<evidence type="ECO:0000256" key="10">
    <source>
        <dbReference type="SAM" id="Phobius"/>
    </source>
</evidence>
<dbReference type="GO" id="GO:0015297">
    <property type="term" value="F:antiporter activity"/>
    <property type="evidence" value="ECO:0007669"/>
    <property type="project" value="UniProtKB-KW"/>
</dbReference>
<dbReference type="PANTHER" id="PTHR43298">
    <property type="entry name" value="MULTIDRUG RESISTANCE PROTEIN NORM-RELATED"/>
    <property type="match status" value="1"/>
</dbReference>
<protein>
    <recommendedName>
        <fullName evidence="9">Multidrug-efflux transporter</fullName>
    </recommendedName>
</protein>
<feature type="transmembrane region" description="Helical" evidence="10">
    <location>
        <begin position="145"/>
        <end position="162"/>
    </location>
</feature>
<proteinExistence type="predicted"/>
<feature type="transmembrane region" description="Helical" evidence="10">
    <location>
        <begin position="256"/>
        <end position="279"/>
    </location>
</feature>
<dbReference type="InterPro" id="IPR002528">
    <property type="entry name" value="MATE_fam"/>
</dbReference>
<feature type="transmembrane region" description="Helical" evidence="10">
    <location>
        <begin position="202"/>
        <end position="228"/>
    </location>
</feature>
<dbReference type="NCBIfam" id="TIGR00797">
    <property type="entry name" value="matE"/>
    <property type="match status" value="1"/>
</dbReference>
<dbReference type="InterPro" id="IPR050222">
    <property type="entry name" value="MATE_MdtK"/>
</dbReference>
<feature type="transmembrane region" description="Helical" evidence="10">
    <location>
        <begin position="335"/>
        <end position="354"/>
    </location>
</feature>
<evidence type="ECO:0000256" key="7">
    <source>
        <dbReference type="ARBA" id="ARBA00023065"/>
    </source>
</evidence>
<name>A0A378TRX7_MORLA</name>
<evidence type="ECO:0000313" key="11">
    <source>
        <dbReference type="EMBL" id="STZ63411.1"/>
    </source>
</evidence>
<keyword evidence="2" id="KW-0813">Transport</keyword>
<feature type="transmembrane region" description="Helical" evidence="10">
    <location>
        <begin position="294"/>
        <end position="315"/>
    </location>
</feature>
<evidence type="ECO:0000256" key="4">
    <source>
        <dbReference type="ARBA" id="ARBA00022475"/>
    </source>
</evidence>
<feature type="transmembrane region" description="Helical" evidence="10">
    <location>
        <begin position="433"/>
        <end position="454"/>
    </location>
</feature>
<dbReference type="PANTHER" id="PTHR43298:SF2">
    <property type="entry name" value="FMN_FAD EXPORTER YEEO-RELATED"/>
    <property type="match status" value="1"/>
</dbReference>
<gene>
    <name evidence="11" type="primary">norM_2</name>
    <name evidence="11" type="ORF">NCTC10359_01840</name>
</gene>
<keyword evidence="5 10" id="KW-0812">Transmembrane</keyword>
<dbReference type="EMBL" id="UGQU01000003">
    <property type="protein sequence ID" value="STZ63411.1"/>
    <property type="molecule type" value="Genomic_DNA"/>
</dbReference>
<feature type="transmembrane region" description="Helical" evidence="10">
    <location>
        <begin position="174"/>
        <end position="196"/>
    </location>
</feature>
<feature type="transmembrane region" description="Helical" evidence="10">
    <location>
        <begin position="62"/>
        <end position="85"/>
    </location>
</feature>
<feature type="transmembrane region" description="Helical" evidence="10">
    <location>
        <begin position="106"/>
        <end position="125"/>
    </location>
</feature>
<dbReference type="InterPro" id="IPR048279">
    <property type="entry name" value="MdtK-like"/>
</dbReference>
<evidence type="ECO:0000256" key="3">
    <source>
        <dbReference type="ARBA" id="ARBA00022449"/>
    </source>
</evidence>
<dbReference type="GO" id="GO:0006811">
    <property type="term" value="P:monoatomic ion transport"/>
    <property type="evidence" value="ECO:0007669"/>
    <property type="project" value="UniProtKB-KW"/>
</dbReference>
<evidence type="ECO:0000256" key="1">
    <source>
        <dbReference type="ARBA" id="ARBA00004429"/>
    </source>
</evidence>
<keyword evidence="3" id="KW-0050">Antiport</keyword>
<organism evidence="11 12">
    <name type="scientific">Moraxella lacunata</name>
    <dbReference type="NCBI Taxonomy" id="477"/>
    <lineage>
        <taxon>Bacteria</taxon>
        <taxon>Pseudomonadati</taxon>
        <taxon>Pseudomonadota</taxon>
        <taxon>Gammaproteobacteria</taxon>
        <taxon>Moraxellales</taxon>
        <taxon>Moraxellaceae</taxon>
        <taxon>Moraxella</taxon>
    </lineage>
</organism>
<comment type="subcellular location">
    <subcellularLocation>
        <location evidence="1">Cell inner membrane</location>
        <topology evidence="1">Multi-pass membrane protein</topology>
    </subcellularLocation>
</comment>
<feature type="transmembrane region" description="Helical" evidence="10">
    <location>
        <begin position="366"/>
        <end position="385"/>
    </location>
</feature>
<dbReference type="GO" id="GO:0042910">
    <property type="term" value="F:xenobiotic transmembrane transporter activity"/>
    <property type="evidence" value="ECO:0007669"/>
    <property type="project" value="InterPro"/>
</dbReference>
<reference evidence="11 12" key="1">
    <citation type="submission" date="2018-06" db="EMBL/GenBank/DDBJ databases">
        <authorList>
            <consortium name="Pathogen Informatics"/>
            <person name="Doyle S."/>
        </authorList>
    </citation>
    <scope>NUCLEOTIDE SEQUENCE [LARGE SCALE GENOMIC DNA]</scope>
    <source>
        <strain evidence="11 12">NCTC10359</strain>
    </source>
</reference>
<evidence type="ECO:0000256" key="9">
    <source>
        <dbReference type="ARBA" id="ARBA00031636"/>
    </source>
</evidence>
<dbReference type="PIRSF" id="PIRSF006603">
    <property type="entry name" value="DinF"/>
    <property type="match status" value="1"/>
</dbReference>
<evidence type="ECO:0000256" key="5">
    <source>
        <dbReference type="ARBA" id="ARBA00022692"/>
    </source>
</evidence>
<sequence>MLLNLNRHSFADYKKEFIALATLALPMLLSQIAQVGTGFVDTVMAGSVSKEDLSAVGLGNSLFITIYITLLGVMTALNPLIAQQYGAVNKGDAKAGDIGELGRQGLWYGLLMGVIGMVLIWAAILPFEHYFGHLSTNTLAVTKEYLWFIGLAMPAAMIHRTLHAYASSLNKPKVIMIVSWLCFFANIPLNYVFVYGKFGMPAPGGAGCGLATAIVFWLNAIILGIYIAKDRYFHEFGLMDKFSLPDIKLFGDITKLGIPIGLSFFIEVSLFSCIMFLVARLDGNTENYVAAQQIAINITSLIFMIPQSLGVASTVRVGMAMGQREPESARYSSGVALSGAVAISFLTAAFLVIGREQLATLYTKDTAVIAIASAIILYAAAFQLVDAVQCVASYALRGYKVTTVPMIIHIIAFWGCGLLPGIVLAFYMGMGIYGFWTALVISLAVAAVFLGWYLERYSKRMVSMVH</sequence>
<evidence type="ECO:0000256" key="2">
    <source>
        <dbReference type="ARBA" id="ARBA00022448"/>
    </source>
</evidence>
<dbReference type="Pfam" id="PF01554">
    <property type="entry name" value="MatE"/>
    <property type="match status" value="2"/>
</dbReference>
<evidence type="ECO:0000313" key="12">
    <source>
        <dbReference type="Proteomes" id="UP000254437"/>
    </source>
</evidence>
<keyword evidence="6 10" id="KW-1133">Transmembrane helix</keyword>
<keyword evidence="7" id="KW-0406">Ion transport</keyword>
<dbReference type="STRING" id="477.A9309_01925"/>
<evidence type="ECO:0000256" key="6">
    <source>
        <dbReference type="ARBA" id="ARBA00022989"/>
    </source>
</evidence>
<accession>A0A378TRX7</accession>
<dbReference type="AlphaFoldDB" id="A0A378TRX7"/>
<dbReference type="CDD" id="cd13131">
    <property type="entry name" value="MATE_NorM_like"/>
    <property type="match status" value="1"/>
</dbReference>